<dbReference type="RefSeq" id="WP_395806914.1">
    <property type="nucleotide sequence ID" value="NZ_CP043494.1"/>
</dbReference>
<evidence type="ECO:0000313" key="3">
    <source>
        <dbReference type="EMBL" id="WNG49234.1"/>
    </source>
</evidence>
<evidence type="ECO:0000313" key="4">
    <source>
        <dbReference type="Proteomes" id="UP001611383"/>
    </source>
</evidence>
<accession>A0ABY9X1F6</accession>
<feature type="region of interest" description="Disordered" evidence="1">
    <location>
        <begin position="18"/>
        <end position="50"/>
    </location>
</feature>
<evidence type="ECO:0000256" key="1">
    <source>
        <dbReference type="SAM" id="MobiDB-lite"/>
    </source>
</evidence>
<keyword evidence="4" id="KW-1185">Reference proteome</keyword>
<dbReference type="Proteomes" id="UP001611383">
    <property type="component" value="Chromosome"/>
</dbReference>
<gene>
    <name evidence="3" type="ORF">F0U60_37775</name>
</gene>
<reference evidence="3 4" key="1">
    <citation type="submission" date="2019-08" db="EMBL/GenBank/DDBJ databases">
        <title>Archangium and Cystobacter genomes.</title>
        <authorList>
            <person name="Chen I.-C.K."/>
            <person name="Wielgoss S."/>
        </authorList>
    </citation>
    <scope>NUCLEOTIDE SEQUENCE [LARGE SCALE GENOMIC DNA]</scope>
    <source>
        <strain evidence="3 4">Cbm 6</strain>
    </source>
</reference>
<protein>
    <recommendedName>
        <fullName evidence="2">Phospholipase/carboxylesterase/thioesterase domain-containing protein</fullName>
    </recommendedName>
</protein>
<evidence type="ECO:0000259" key="2">
    <source>
        <dbReference type="Pfam" id="PF02230"/>
    </source>
</evidence>
<dbReference type="Pfam" id="PF02230">
    <property type="entry name" value="Abhydrolase_2"/>
    <property type="match status" value="1"/>
</dbReference>
<proteinExistence type="predicted"/>
<sequence length="302" mass="32163">MKKVLAAALIATVSACGGEEGGEWSGVEDRQTETLSSESASLAQPSPTFIPKPTGPCPEFTEGTLTFQPSGIKARKVRIWMSDAAKTLDGPLVFYWHGTGSSPTEATTGIGTTQINAIKALGGIVAAPERDPAAGTFPWFYVSSNSRDDDFRVADEVLACAIQKVGVNVSRIHSMGFSAGGLNTTHMSYRRAGYIASVATYSGGRSSTIPTQDTTNKFAAMIFHGGPSDQVVINFQTVSQNYYNDLKSKSQFAMICNHGKGHSIPTDARAAIWQFFQAHPFGTVPSPYAGGLPSTMPSYCQR</sequence>
<dbReference type="InterPro" id="IPR003140">
    <property type="entry name" value="PLipase/COase/thioEstase"/>
</dbReference>
<dbReference type="EMBL" id="CP043494">
    <property type="protein sequence ID" value="WNG49234.1"/>
    <property type="molecule type" value="Genomic_DNA"/>
</dbReference>
<feature type="compositionally biased region" description="Polar residues" evidence="1">
    <location>
        <begin position="33"/>
        <end position="47"/>
    </location>
</feature>
<feature type="domain" description="Phospholipase/carboxylesterase/thioesterase" evidence="2">
    <location>
        <begin position="162"/>
        <end position="278"/>
    </location>
</feature>
<name>A0ABY9X1F6_9BACT</name>
<organism evidence="3 4">
    <name type="scientific">Archangium minus</name>
    <dbReference type="NCBI Taxonomy" id="83450"/>
    <lineage>
        <taxon>Bacteria</taxon>
        <taxon>Pseudomonadati</taxon>
        <taxon>Myxococcota</taxon>
        <taxon>Myxococcia</taxon>
        <taxon>Myxococcales</taxon>
        <taxon>Cystobacterineae</taxon>
        <taxon>Archangiaceae</taxon>
        <taxon>Archangium</taxon>
    </lineage>
</organism>
<dbReference type="Gene3D" id="3.40.50.1820">
    <property type="entry name" value="alpha/beta hydrolase"/>
    <property type="match status" value="1"/>
</dbReference>
<dbReference type="PROSITE" id="PS51257">
    <property type="entry name" value="PROKAR_LIPOPROTEIN"/>
    <property type="match status" value="1"/>
</dbReference>
<dbReference type="SUPFAM" id="SSF53474">
    <property type="entry name" value="alpha/beta-Hydrolases"/>
    <property type="match status" value="1"/>
</dbReference>
<dbReference type="InterPro" id="IPR029058">
    <property type="entry name" value="AB_hydrolase_fold"/>
</dbReference>